<dbReference type="STRING" id="33033.NW74_00455"/>
<dbReference type="OrthoDB" id="1700878at2"/>
<dbReference type="KEGG" id="pmic:NW74_00455"/>
<keyword evidence="3" id="KW-1185">Reference proteome</keyword>
<dbReference type="AlphaFoldDB" id="A0A0B4RZV6"/>
<name>A0A0B4RZV6_9FIRM</name>
<dbReference type="PROSITE" id="PS51257">
    <property type="entry name" value="PROKAR_LIPOPROTEIN"/>
    <property type="match status" value="1"/>
</dbReference>
<protein>
    <recommendedName>
        <fullName evidence="4">Lipoprotein</fullName>
    </recommendedName>
</protein>
<feature type="signal peptide" evidence="1">
    <location>
        <begin position="1"/>
        <end position="24"/>
    </location>
</feature>
<evidence type="ECO:0008006" key="4">
    <source>
        <dbReference type="Google" id="ProtNLM"/>
    </source>
</evidence>
<dbReference type="EMBL" id="CP009761">
    <property type="protein sequence ID" value="AIZ35951.1"/>
    <property type="molecule type" value="Genomic_DNA"/>
</dbReference>
<proteinExistence type="predicted"/>
<dbReference type="Proteomes" id="UP000031386">
    <property type="component" value="Chromosome"/>
</dbReference>
<evidence type="ECO:0000313" key="3">
    <source>
        <dbReference type="Proteomes" id="UP000031386"/>
    </source>
</evidence>
<dbReference type="RefSeq" id="WP_041953259.1">
    <property type="nucleotide sequence ID" value="NZ_CP009761.1"/>
</dbReference>
<gene>
    <name evidence="2" type="ORF">NW74_00455</name>
</gene>
<sequence>MKFKKLFICLFSFSLFLTSCSSIPKDKSNVENKEEVKNKEEAEKETVDKISFEKEIKKVELPQKISDLRFLNYNPENNKLYFNYTIENKLVYASKNLKDGTIDIIYEIKGKEKENMFDIAIDGIIDEKLFIVKVNHKNIENKEKDNEETLFEYNFIVVDKNKNIQKYFNEDEDLMSGDNQAYAIIPSVSVDGHNLILTCENMINKDILKSYLLKFNIDDGQLTLLKEEELSIKNDKYNGKYIMFAGSFENNLYYQVVTYNNEDSLAEGSADIFKYISTEESKKILELNKINAPTEVKNRKAAFVSGDNKLLFISEFLMVESTYNAGKVFNLETMSSTEIPNIESPYDITDIYRIKDLYILNNNRSIYAYNSDAKLLLQINYQYKEKIISKMAVTNDIISYLFSDNLESKEAELHIIKLKSK</sequence>
<evidence type="ECO:0000256" key="1">
    <source>
        <dbReference type="SAM" id="SignalP"/>
    </source>
</evidence>
<reference evidence="2 3" key="1">
    <citation type="submission" date="2014-10" db="EMBL/GenBank/DDBJ databases">
        <title>Complete genome sequence of Parvimonas micra KCOM 1535 (= ChDC B708).</title>
        <authorList>
            <person name="Kook J.-K."/>
            <person name="Park S.-N."/>
            <person name="Lim Y.K."/>
            <person name="Roh H."/>
        </authorList>
    </citation>
    <scope>NUCLEOTIDE SEQUENCE [LARGE SCALE GENOMIC DNA]</scope>
    <source>
        <strain evidence="3">KCOM 1535 / ChDC B708</strain>
    </source>
</reference>
<organism evidence="2 3">
    <name type="scientific">Parvimonas micra</name>
    <dbReference type="NCBI Taxonomy" id="33033"/>
    <lineage>
        <taxon>Bacteria</taxon>
        <taxon>Bacillati</taxon>
        <taxon>Bacillota</taxon>
        <taxon>Tissierellia</taxon>
        <taxon>Tissierellales</taxon>
        <taxon>Peptoniphilaceae</taxon>
        <taxon>Parvimonas</taxon>
    </lineage>
</organism>
<keyword evidence="1" id="KW-0732">Signal</keyword>
<feature type="chain" id="PRO_5002094905" description="Lipoprotein" evidence="1">
    <location>
        <begin position="25"/>
        <end position="421"/>
    </location>
</feature>
<evidence type="ECO:0000313" key="2">
    <source>
        <dbReference type="EMBL" id="AIZ35951.1"/>
    </source>
</evidence>
<accession>A0A0B4RZV6</accession>